<dbReference type="Pfam" id="PF02221">
    <property type="entry name" value="E1_DerP2_DerF2"/>
    <property type="match status" value="1"/>
</dbReference>
<dbReference type="GO" id="GO:0015918">
    <property type="term" value="P:sterol transport"/>
    <property type="evidence" value="ECO:0007669"/>
    <property type="project" value="InterPro"/>
</dbReference>
<evidence type="ECO:0000259" key="4">
    <source>
        <dbReference type="SMART" id="SM00737"/>
    </source>
</evidence>
<gene>
    <name evidence="5" type="ORF">WN51_10470</name>
</gene>
<dbReference type="PANTHER" id="PTHR11306">
    <property type="entry name" value="NIEMANN PICK TYPE C2 PROTEIN NPC2-RELATED"/>
    <property type="match status" value="1"/>
</dbReference>
<dbReference type="Gene3D" id="2.60.40.770">
    <property type="match status" value="1"/>
</dbReference>
<dbReference type="InterPro" id="IPR014756">
    <property type="entry name" value="Ig_E-set"/>
</dbReference>
<dbReference type="OrthoDB" id="6489092at2759"/>
<evidence type="ECO:0000313" key="6">
    <source>
        <dbReference type="Proteomes" id="UP000053105"/>
    </source>
</evidence>
<comment type="similarity">
    <text evidence="2">Belongs to the NPC2 family.</text>
</comment>
<accession>A0A0M9A5U3</accession>
<evidence type="ECO:0000256" key="3">
    <source>
        <dbReference type="ARBA" id="ARBA00022525"/>
    </source>
</evidence>
<reference evidence="5 6" key="1">
    <citation type="submission" date="2015-07" db="EMBL/GenBank/DDBJ databases">
        <title>The genome of Melipona quadrifasciata.</title>
        <authorList>
            <person name="Pan H."/>
            <person name="Kapheim K."/>
        </authorList>
    </citation>
    <scope>NUCLEOTIDE SEQUENCE [LARGE SCALE GENOMIC DNA]</scope>
    <source>
        <strain evidence="5">0111107301</strain>
        <tissue evidence="5">Whole body</tissue>
    </source>
</reference>
<evidence type="ECO:0000256" key="1">
    <source>
        <dbReference type="ARBA" id="ARBA00004613"/>
    </source>
</evidence>
<evidence type="ECO:0000313" key="5">
    <source>
        <dbReference type="EMBL" id="KOX77076.1"/>
    </source>
</evidence>
<evidence type="ECO:0000256" key="2">
    <source>
        <dbReference type="ARBA" id="ARBA00006370"/>
    </source>
</evidence>
<dbReference type="Proteomes" id="UP000053105">
    <property type="component" value="Unassembled WGS sequence"/>
</dbReference>
<dbReference type="AlphaFoldDB" id="A0A0M9A5U3"/>
<comment type="subcellular location">
    <subcellularLocation>
        <location evidence="1">Secreted</location>
    </subcellularLocation>
</comment>
<dbReference type="InterPro" id="IPR003172">
    <property type="entry name" value="ML_dom"/>
</dbReference>
<dbReference type="GO" id="GO:0032934">
    <property type="term" value="F:sterol binding"/>
    <property type="evidence" value="ECO:0007669"/>
    <property type="project" value="InterPro"/>
</dbReference>
<dbReference type="EMBL" id="KQ435736">
    <property type="protein sequence ID" value="KOX77076.1"/>
    <property type="molecule type" value="Genomic_DNA"/>
</dbReference>
<dbReference type="STRING" id="166423.A0A0M9A5U3"/>
<feature type="domain" description="MD-2-related lipid-recognition" evidence="4">
    <location>
        <begin position="5"/>
        <end position="127"/>
    </location>
</feature>
<dbReference type="FunFam" id="2.60.40.770:FF:000001">
    <property type="entry name" value="NPC intracellular cholesterol transporter 2"/>
    <property type="match status" value="1"/>
</dbReference>
<sequence length="131" mass="14276">MQTTYVPCKDDPAPKSVSIVGCNSVPCNLVRGTNVEGRINFNAVSNARTLRPVVDVQLGSIHIPHLLPEQNACKNLVSGQCPLEKGESATYLLKMPVKKSYQKASLIIQLSLVDENNKTQVCFKIPANIVD</sequence>
<dbReference type="PANTHER" id="PTHR11306:SF68">
    <property type="entry name" value="NPC INTRACELLULAR CHOLESTEROL TRANSPORTER 2"/>
    <property type="match status" value="1"/>
</dbReference>
<dbReference type="SMART" id="SM00737">
    <property type="entry name" value="ML"/>
    <property type="match status" value="1"/>
</dbReference>
<keyword evidence="3" id="KW-0964">Secreted</keyword>
<dbReference type="SUPFAM" id="SSF81296">
    <property type="entry name" value="E set domains"/>
    <property type="match status" value="1"/>
</dbReference>
<name>A0A0M9A5U3_9HYME</name>
<dbReference type="GO" id="GO:0005576">
    <property type="term" value="C:extracellular region"/>
    <property type="evidence" value="ECO:0007669"/>
    <property type="project" value="UniProtKB-SubCell"/>
</dbReference>
<protein>
    <submittedName>
        <fullName evidence="5">Epididymal secretory protein E1</fullName>
    </submittedName>
</protein>
<organism evidence="5 6">
    <name type="scientific">Melipona quadrifasciata</name>
    <dbReference type="NCBI Taxonomy" id="166423"/>
    <lineage>
        <taxon>Eukaryota</taxon>
        <taxon>Metazoa</taxon>
        <taxon>Ecdysozoa</taxon>
        <taxon>Arthropoda</taxon>
        <taxon>Hexapoda</taxon>
        <taxon>Insecta</taxon>
        <taxon>Pterygota</taxon>
        <taxon>Neoptera</taxon>
        <taxon>Endopterygota</taxon>
        <taxon>Hymenoptera</taxon>
        <taxon>Apocrita</taxon>
        <taxon>Aculeata</taxon>
        <taxon>Apoidea</taxon>
        <taxon>Anthophila</taxon>
        <taxon>Apidae</taxon>
        <taxon>Melipona</taxon>
    </lineage>
</organism>
<keyword evidence="6" id="KW-1185">Reference proteome</keyword>
<dbReference type="InterPro" id="IPR039670">
    <property type="entry name" value="NPC2-like"/>
</dbReference>
<proteinExistence type="inferred from homology"/>